<organism evidence="2 3">
    <name type="scientific">Fastidiosipila sanguinis</name>
    <dbReference type="NCBI Taxonomy" id="236753"/>
    <lineage>
        <taxon>Bacteria</taxon>
        <taxon>Bacillati</taxon>
        <taxon>Bacillota</taxon>
        <taxon>Clostridia</taxon>
        <taxon>Eubacteriales</taxon>
        <taxon>Oscillospiraceae</taxon>
        <taxon>Fastidiosipila</taxon>
    </lineage>
</organism>
<dbReference type="AlphaFoldDB" id="A0A2S0KNH0"/>
<dbReference type="EMBL" id="CP027226">
    <property type="protein sequence ID" value="AVM42554.1"/>
    <property type="molecule type" value="Genomic_DNA"/>
</dbReference>
<dbReference type="Proteomes" id="UP000237947">
    <property type="component" value="Chromosome"/>
</dbReference>
<evidence type="ECO:0000313" key="2">
    <source>
        <dbReference type="EMBL" id="AVM42554.1"/>
    </source>
</evidence>
<gene>
    <name evidence="2" type="ORF">C5Q98_04675</name>
</gene>
<keyword evidence="3" id="KW-1185">Reference proteome</keyword>
<accession>A0A2S0KNH0</accession>
<evidence type="ECO:0000313" key="3">
    <source>
        <dbReference type="Proteomes" id="UP000237947"/>
    </source>
</evidence>
<feature type="transmembrane region" description="Helical" evidence="1">
    <location>
        <begin position="174"/>
        <end position="205"/>
    </location>
</feature>
<name>A0A2S0KNH0_9FIRM</name>
<keyword evidence="1" id="KW-1133">Transmembrane helix</keyword>
<feature type="transmembrane region" description="Helical" evidence="1">
    <location>
        <begin position="32"/>
        <end position="56"/>
    </location>
</feature>
<feature type="transmembrane region" description="Helical" evidence="1">
    <location>
        <begin position="120"/>
        <end position="142"/>
    </location>
</feature>
<protein>
    <recommendedName>
        <fullName evidence="4">DUF624 domain-containing protein</fullName>
    </recommendedName>
</protein>
<proteinExistence type="predicted"/>
<keyword evidence="1" id="KW-0472">Membrane</keyword>
<dbReference type="RefSeq" id="WP_106012510.1">
    <property type="nucleotide sequence ID" value="NZ_CP027226.1"/>
</dbReference>
<dbReference type="OrthoDB" id="2182676at2"/>
<reference evidence="3" key="1">
    <citation type="submission" date="2018-02" db="EMBL/GenBank/DDBJ databases">
        <authorList>
            <person name="Holder M.E."/>
            <person name="Ajami N.J."/>
            <person name="Petrosino J.F."/>
        </authorList>
    </citation>
    <scope>NUCLEOTIDE SEQUENCE [LARGE SCALE GENOMIC DNA]</scope>
    <source>
        <strain evidence="3">CCUG 47711</strain>
    </source>
</reference>
<evidence type="ECO:0008006" key="4">
    <source>
        <dbReference type="Google" id="ProtNLM"/>
    </source>
</evidence>
<keyword evidence="1" id="KW-0812">Transmembrane</keyword>
<sequence>MRIDRKENDENLELDKYARKLNSSFYKFFDKLLFIVKLNFAVFLGTLLGLVIFGLFPAIQSANKLCQGESEGIENYVFKRFFYWWKFYFFSSLFYALIAYVGTILIFSIWVLMWYVQNQFLAVPLYLVFFLLVLSFLSYLIYFPSLDIYYNYLPQGKIVITSILFSWKYFGRTLMILGIIILNSLFLMFIPHLAVFVFLGIPIYFSHYFIQGALPEDIKEDAIYAELDDV</sequence>
<dbReference type="InterPro" id="IPR006938">
    <property type="entry name" value="DUF624"/>
</dbReference>
<evidence type="ECO:0000256" key="1">
    <source>
        <dbReference type="SAM" id="Phobius"/>
    </source>
</evidence>
<dbReference type="KEGG" id="fsa:C5Q98_04675"/>
<feature type="transmembrane region" description="Helical" evidence="1">
    <location>
        <begin position="87"/>
        <end position="113"/>
    </location>
</feature>
<dbReference type="Pfam" id="PF04854">
    <property type="entry name" value="DUF624"/>
    <property type="match status" value="1"/>
</dbReference>